<evidence type="ECO:0000313" key="3">
    <source>
        <dbReference type="Proteomes" id="UP000236161"/>
    </source>
</evidence>
<gene>
    <name evidence="2" type="ORF">AXF42_Ash001446</name>
</gene>
<dbReference type="OrthoDB" id="671678at2759"/>
<feature type="region of interest" description="Disordered" evidence="1">
    <location>
        <begin position="185"/>
        <end position="251"/>
    </location>
</feature>
<sequence length="398" mass="45270">MSPSPMRRLFLFFQPKFVNIFNHFGIVPMQLPPNAITMIYCLRKEPRRRQIPWDIDIFMAVFRWEANPRLRGCFFLKGKYCQVFKRVGKARFMGDGVGFEDPRFQEVDEIRKRVHDAEDCLPELEDDVRVYAGQSELELDWFRLRQIGSKRVPHDRPKPSRLPANKRRAVFGATVGGTSSAAATISKEGEDDLVNIDDVQVSGDPEEQREGREDSRDSSSEGPASADQSAEESGDGVRDDPPRGVPEGRSNSVTRLGAWAADLLGVVRCQVRQLTTGAMAQERKAKENELRLLDSECQRRLAEKCLCSAMQLLEESSRREVELQRLLEDALDQSREEARQEGVTEFRCSLEVKALIKEVLESSVNMLNSTLLDRGLVSREDLEGLNMNECILSRSRLY</sequence>
<proteinExistence type="predicted"/>
<dbReference type="Proteomes" id="UP000236161">
    <property type="component" value="Unassembled WGS sequence"/>
</dbReference>
<organism evidence="2 3">
    <name type="scientific">Apostasia shenzhenica</name>
    <dbReference type="NCBI Taxonomy" id="1088818"/>
    <lineage>
        <taxon>Eukaryota</taxon>
        <taxon>Viridiplantae</taxon>
        <taxon>Streptophyta</taxon>
        <taxon>Embryophyta</taxon>
        <taxon>Tracheophyta</taxon>
        <taxon>Spermatophyta</taxon>
        <taxon>Magnoliopsida</taxon>
        <taxon>Liliopsida</taxon>
        <taxon>Asparagales</taxon>
        <taxon>Orchidaceae</taxon>
        <taxon>Apostasioideae</taxon>
        <taxon>Apostasia</taxon>
    </lineage>
</organism>
<evidence type="ECO:0000256" key="1">
    <source>
        <dbReference type="SAM" id="MobiDB-lite"/>
    </source>
</evidence>
<keyword evidence="3" id="KW-1185">Reference proteome</keyword>
<name>A0A2I0AUY5_9ASPA</name>
<evidence type="ECO:0000313" key="2">
    <source>
        <dbReference type="EMBL" id="PKA59352.1"/>
    </source>
</evidence>
<dbReference type="AlphaFoldDB" id="A0A2I0AUY5"/>
<feature type="compositionally biased region" description="Basic and acidic residues" evidence="1">
    <location>
        <begin position="206"/>
        <end position="219"/>
    </location>
</feature>
<dbReference type="EMBL" id="KZ451950">
    <property type="protein sequence ID" value="PKA59352.1"/>
    <property type="molecule type" value="Genomic_DNA"/>
</dbReference>
<protein>
    <submittedName>
        <fullName evidence="2">Uncharacterized protein</fullName>
    </submittedName>
</protein>
<accession>A0A2I0AUY5</accession>
<feature type="region of interest" description="Disordered" evidence="1">
    <location>
        <begin position="151"/>
        <end position="170"/>
    </location>
</feature>
<reference evidence="2 3" key="1">
    <citation type="journal article" date="2017" name="Nature">
        <title>The Apostasia genome and the evolution of orchids.</title>
        <authorList>
            <person name="Zhang G.Q."/>
            <person name="Liu K.W."/>
            <person name="Li Z."/>
            <person name="Lohaus R."/>
            <person name="Hsiao Y.Y."/>
            <person name="Niu S.C."/>
            <person name="Wang J.Y."/>
            <person name="Lin Y.C."/>
            <person name="Xu Q."/>
            <person name="Chen L.J."/>
            <person name="Yoshida K."/>
            <person name="Fujiwara S."/>
            <person name="Wang Z.W."/>
            <person name="Zhang Y.Q."/>
            <person name="Mitsuda N."/>
            <person name="Wang M."/>
            <person name="Liu G.H."/>
            <person name="Pecoraro L."/>
            <person name="Huang H.X."/>
            <person name="Xiao X.J."/>
            <person name="Lin M."/>
            <person name="Wu X.Y."/>
            <person name="Wu W.L."/>
            <person name="Chen Y.Y."/>
            <person name="Chang S.B."/>
            <person name="Sakamoto S."/>
            <person name="Ohme-Takagi M."/>
            <person name="Yagi M."/>
            <person name="Zeng S.J."/>
            <person name="Shen C.Y."/>
            <person name="Yeh C.M."/>
            <person name="Luo Y.B."/>
            <person name="Tsai W.C."/>
            <person name="Van de Peer Y."/>
            <person name="Liu Z.J."/>
        </authorList>
    </citation>
    <scope>NUCLEOTIDE SEQUENCE [LARGE SCALE GENOMIC DNA]</scope>
    <source>
        <strain evidence="3">cv. Shenzhen</strain>
        <tissue evidence="2">Stem</tissue>
    </source>
</reference>